<organism evidence="2 3">
    <name type="scientific">Magallana gigas</name>
    <name type="common">Pacific oyster</name>
    <name type="synonym">Crassostrea gigas</name>
    <dbReference type="NCBI Taxonomy" id="29159"/>
    <lineage>
        <taxon>Eukaryota</taxon>
        <taxon>Metazoa</taxon>
        <taxon>Spiralia</taxon>
        <taxon>Lophotrochozoa</taxon>
        <taxon>Mollusca</taxon>
        <taxon>Bivalvia</taxon>
        <taxon>Autobranchia</taxon>
        <taxon>Pteriomorphia</taxon>
        <taxon>Ostreida</taxon>
        <taxon>Ostreoidea</taxon>
        <taxon>Ostreidae</taxon>
        <taxon>Magallana</taxon>
    </lineage>
</organism>
<protein>
    <recommendedName>
        <fullName evidence="4">CARD domain-containing protein</fullName>
    </recommendedName>
</protein>
<name>A0A8W8MDN0_MAGGI</name>
<dbReference type="EnsemblMetazoa" id="G32470.2">
    <property type="protein sequence ID" value="G32470.2:cds"/>
    <property type="gene ID" value="G32470"/>
</dbReference>
<dbReference type="EnsemblMetazoa" id="G32470.1">
    <property type="protein sequence ID" value="G32470.1:cds"/>
    <property type="gene ID" value="G32470"/>
</dbReference>
<keyword evidence="3" id="KW-1185">Reference proteome</keyword>
<reference evidence="2" key="1">
    <citation type="submission" date="2022-08" db="UniProtKB">
        <authorList>
            <consortium name="EnsemblMetazoa"/>
        </authorList>
    </citation>
    <scope>IDENTIFICATION</scope>
    <source>
        <strain evidence="2">05x7-T-G4-1.051#20</strain>
    </source>
</reference>
<feature type="compositionally biased region" description="Polar residues" evidence="1">
    <location>
        <begin position="415"/>
        <end position="430"/>
    </location>
</feature>
<evidence type="ECO:0000256" key="1">
    <source>
        <dbReference type="SAM" id="MobiDB-lite"/>
    </source>
</evidence>
<feature type="compositionally biased region" description="Polar residues" evidence="1">
    <location>
        <begin position="363"/>
        <end position="378"/>
    </location>
</feature>
<feature type="compositionally biased region" description="Low complexity" evidence="1">
    <location>
        <begin position="132"/>
        <end position="151"/>
    </location>
</feature>
<feature type="region of interest" description="Disordered" evidence="1">
    <location>
        <begin position="403"/>
        <end position="430"/>
    </location>
</feature>
<feature type="compositionally biased region" description="Low complexity" evidence="1">
    <location>
        <begin position="306"/>
        <end position="330"/>
    </location>
</feature>
<feature type="region of interest" description="Disordered" evidence="1">
    <location>
        <begin position="654"/>
        <end position="715"/>
    </location>
</feature>
<proteinExistence type="predicted"/>
<feature type="compositionally biased region" description="Polar residues" evidence="1">
    <location>
        <begin position="467"/>
        <end position="480"/>
    </location>
</feature>
<evidence type="ECO:0008006" key="4">
    <source>
        <dbReference type="Google" id="ProtNLM"/>
    </source>
</evidence>
<feature type="compositionally biased region" description="Polar residues" evidence="1">
    <location>
        <begin position="685"/>
        <end position="715"/>
    </location>
</feature>
<feature type="region of interest" description="Disordered" evidence="1">
    <location>
        <begin position="461"/>
        <end position="501"/>
    </location>
</feature>
<feature type="compositionally biased region" description="Low complexity" evidence="1">
    <location>
        <begin position="656"/>
        <end position="669"/>
    </location>
</feature>
<dbReference type="InterPro" id="IPR011029">
    <property type="entry name" value="DEATH-like_dom_sf"/>
</dbReference>
<evidence type="ECO:0000313" key="2">
    <source>
        <dbReference type="EnsemblMetazoa" id="G32470.2:cds"/>
    </source>
</evidence>
<evidence type="ECO:0000313" key="3">
    <source>
        <dbReference type="Proteomes" id="UP000005408"/>
    </source>
</evidence>
<accession>A0A8W8MDN0</accession>
<sequence>MDHFKLVRDIWPLLREHLVDPLEILPDIQGFTDVDREDIKAAALRSKIQAIDKLQEALRRRNFRCFQSFLYALLKHKYVDLAMEIAERGGIQLEYQPRSTGAMQQNITSPITGIRNVQVYRGTAQICARPWSHSSSSSSSDTRSIPSNSRSAEQQASGGTDEDQLTSETELGEVSVEITDRWAAELSKNKLWRELSKKMGFKKNKVMEIEKSGNAGDAFLDELTLRGFKVADLMKHLQDEKFSSFLQIIRLDLGESSLNNFNIGTSPVESDARFENVILGLPPSSDSSSNLEEKIQNNLIDSPAQSSRNLSESRSSSSSSFNKNSKPENNTDSNKQSIEDVTLTGHNVSFGSGKKSGQEEDQQPQMIPTLTSRSTEGTEGSHISPVIRDTQIEIALANKKKELDSSYDETHQMEASEQPSSLGADSAHQTCPKSTFLDEHLNSLGNLSMKPKESTSKRFTGLLSEENIGTSTKAVSQTESSRSREPLVHQAQDDTASQKGSSLIQGIRDLTNNLEQVGFEKNPYAARPSWSSMNIPVQLAPTATEVGNPIAAPESSTNQSSQFDLFQSESGQQSAGNLMGSRQMQGPYTSPVPVSDESEAKNLEMEASALREDMANQSNTVGYRDLQNSIPDQNQRCLENREYHPSIVDQFCYSEGGRSQSQGRSNSSNVQTNGRETSDRREGSTLGSMSNVLNDCPQLNDSLLNEETLTSNSSS</sequence>
<dbReference type="OMA" id="CLENREY"/>
<feature type="region of interest" description="Disordered" evidence="1">
    <location>
        <begin position="299"/>
        <end position="389"/>
    </location>
</feature>
<dbReference type="OrthoDB" id="6160788at2759"/>
<feature type="region of interest" description="Disordered" evidence="1">
    <location>
        <begin position="130"/>
        <end position="170"/>
    </location>
</feature>
<dbReference type="Proteomes" id="UP000005408">
    <property type="component" value="Unassembled WGS sequence"/>
</dbReference>
<dbReference type="AlphaFoldDB" id="A0A8W8MDN0"/>
<dbReference type="Gene3D" id="1.10.533.10">
    <property type="entry name" value="Death Domain, Fas"/>
    <property type="match status" value="1"/>
</dbReference>
<feature type="compositionally biased region" description="Basic and acidic residues" evidence="1">
    <location>
        <begin position="403"/>
        <end position="414"/>
    </location>
</feature>